<keyword evidence="1" id="KW-0732">Signal</keyword>
<organism evidence="2 3">
    <name type="scientific">Hymenobacter canadensis</name>
    <dbReference type="NCBI Taxonomy" id="2999067"/>
    <lineage>
        <taxon>Bacteria</taxon>
        <taxon>Pseudomonadati</taxon>
        <taxon>Bacteroidota</taxon>
        <taxon>Cytophagia</taxon>
        <taxon>Cytophagales</taxon>
        <taxon>Hymenobacteraceae</taxon>
        <taxon>Hymenobacter</taxon>
    </lineage>
</organism>
<gene>
    <name evidence="2" type="ORF">O3303_19665</name>
</gene>
<sequence>MLHLCLCLLLFVSSWFASEPTETEKEDIRRSTLQITTFLTSALRLQGAQSTQLRSLTHQHLSAQTTGTAIRPYHTALQEVLQPEQYQRLLQLEAQPNPSAVIVQLTRLP</sequence>
<proteinExistence type="predicted"/>
<reference evidence="2 3" key="1">
    <citation type="submission" date="2022-12" db="EMBL/GenBank/DDBJ databases">
        <title>Hymenobacter canadensis sp. nov. isolated from lake water of the Cambridge Bay, Canada.</title>
        <authorList>
            <person name="Kim W.H."/>
            <person name="Lee Y.M."/>
        </authorList>
    </citation>
    <scope>NUCLEOTIDE SEQUENCE [LARGE SCALE GENOMIC DNA]</scope>
    <source>
        <strain evidence="2 3">PAMC 29467</strain>
        <plasmid evidence="2 3">unnamed1</plasmid>
    </source>
</reference>
<accession>A0ABY7LWY9</accession>
<dbReference type="RefSeq" id="WP_269562141.1">
    <property type="nucleotide sequence ID" value="NZ_CP114768.1"/>
</dbReference>
<geneLocation type="plasmid" evidence="2 3">
    <name>unnamed1</name>
</geneLocation>
<feature type="signal peptide" evidence="1">
    <location>
        <begin position="1"/>
        <end position="17"/>
    </location>
</feature>
<name>A0ABY7LWY9_9BACT</name>
<dbReference type="Proteomes" id="UP001211005">
    <property type="component" value="Plasmid unnamed1"/>
</dbReference>
<evidence type="ECO:0000313" key="2">
    <source>
        <dbReference type="EMBL" id="WBA44109.1"/>
    </source>
</evidence>
<keyword evidence="2" id="KW-0614">Plasmid</keyword>
<dbReference type="EMBL" id="CP114768">
    <property type="protein sequence ID" value="WBA44109.1"/>
    <property type="molecule type" value="Genomic_DNA"/>
</dbReference>
<protein>
    <submittedName>
        <fullName evidence="2">Uncharacterized protein</fullName>
    </submittedName>
</protein>
<evidence type="ECO:0000313" key="3">
    <source>
        <dbReference type="Proteomes" id="UP001211005"/>
    </source>
</evidence>
<keyword evidence="3" id="KW-1185">Reference proteome</keyword>
<feature type="chain" id="PRO_5046959034" evidence="1">
    <location>
        <begin position="18"/>
        <end position="109"/>
    </location>
</feature>
<evidence type="ECO:0000256" key="1">
    <source>
        <dbReference type="SAM" id="SignalP"/>
    </source>
</evidence>